<reference evidence="2" key="1">
    <citation type="journal article" date="2020" name="Nature">
        <title>Giant virus diversity and host interactions through global metagenomics.</title>
        <authorList>
            <person name="Schulz F."/>
            <person name="Roux S."/>
            <person name="Paez-Espino D."/>
            <person name="Jungbluth S."/>
            <person name="Walsh D.A."/>
            <person name="Denef V.J."/>
            <person name="McMahon K.D."/>
            <person name="Konstantinidis K.T."/>
            <person name="Eloe-Fadrosh E.A."/>
            <person name="Kyrpides N.C."/>
            <person name="Woyke T."/>
        </authorList>
    </citation>
    <scope>NUCLEOTIDE SEQUENCE</scope>
    <source>
        <strain evidence="2">GVMAG-S-1101182-85</strain>
    </source>
</reference>
<organism evidence="2">
    <name type="scientific">viral metagenome</name>
    <dbReference type="NCBI Taxonomy" id="1070528"/>
    <lineage>
        <taxon>unclassified sequences</taxon>
        <taxon>metagenomes</taxon>
        <taxon>organismal metagenomes</taxon>
    </lineage>
</organism>
<dbReference type="PROSITE" id="PS51688">
    <property type="entry name" value="ICA"/>
    <property type="match status" value="1"/>
</dbReference>
<dbReference type="InterPro" id="IPR030392">
    <property type="entry name" value="S74_ICA"/>
</dbReference>
<dbReference type="Pfam" id="PF13884">
    <property type="entry name" value="Peptidase_S74"/>
    <property type="match status" value="1"/>
</dbReference>
<sequence length="268" mass="29351">MSQSPYIVNIVELQNVVTNVQGTNTAANIQSLQTAVENLQQMVLFDTKTIAVDVLSNFTASNSINVVANLNLSNAGLYSNSNVINFTTSSTAPSSETTSATFGSFSTLTFSTLIAGNLTIQPNLSTLTFSMFSTPTLKITSTGTLLYTSSPTYFSTGVDIAGFLYVSQSAYVKNLYQTSDQNLKTNLQSFSTTTTEVLRLEPKRFEWKSNGQSDLGFIAQEVQSVWPELVSRDPYGSLNLEYSKFIPLLLESIRELNARIEVLEKKAM</sequence>
<name>A0A6C0KBD4_9ZZZZ</name>
<evidence type="ECO:0000259" key="1">
    <source>
        <dbReference type="PROSITE" id="PS51688"/>
    </source>
</evidence>
<protein>
    <recommendedName>
        <fullName evidence="1">Peptidase S74 domain-containing protein</fullName>
    </recommendedName>
</protein>
<dbReference type="AlphaFoldDB" id="A0A6C0KBD4"/>
<dbReference type="EMBL" id="MN740831">
    <property type="protein sequence ID" value="QHU14140.1"/>
    <property type="molecule type" value="Genomic_DNA"/>
</dbReference>
<evidence type="ECO:0000313" key="2">
    <source>
        <dbReference type="EMBL" id="QHU14140.1"/>
    </source>
</evidence>
<feature type="domain" description="Peptidase S74" evidence="1">
    <location>
        <begin position="179"/>
        <end position="267"/>
    </location>
</feature>
<proteinExistence type="predicted"/>
<accession>A0A6C0KBD4</accession>